<evidence type="ECO:0000256" key="7">
    <source>
        <dbReference type="ARBA" id="ARBA00023136"/>
    </source>
</evidence>
<reference evidence="10 11" key="1">
    <citation type="submission" date="2019-06" db="EMBL/GenBank/DDBJ databases">
        <title>Sequencing the genomes of 1000 actinobacteria strains.</title>
        <authorList>
            <person name="Klenk H.-P."/>
        </authorList>
    </citation>
    <scope>NUCLEOTIDE SEQUENCE [LARGE SCALE GENOMIC DNA]</scope>
    <source>
        <strain evidence="10 11">DSM 103495</strain>
    </source>
</reference>
<feature type="transmembrane region" description="Helical" evidence="9">
    <location>
        <begin position="361"/>
        <end position="387"/>
    </location>
</feature>
<accession>A0A543F7R6</accession>
<feature type="transmembrane region" description="Helical" evidence="9">
    <location>
        <begin position="251"/>
        <end position="272"/>
    </location>
</feature>
<feature type="compositionally biased region" description="Basic and acidic residues" evidence="8">
    <location>
        <begin position="450"/>
        <end position="470"/>
    </location>
</feature>
<feature type="transmembrane region" description="Helical" evidence="9">
    <location>
        <begin position="92"/>
        <end position="110"/>
    </location>
</feature>
<feature type="transmembrane region" description="Helical" evidence="9">
    <location>
        <begin position="68"/>
        <end position="86"/>
    </location>
</feature>
<dbReference type="GO" id="GO:0005886">
    <property type="term" value="C:plasma membrane"/>
    <property type="evidence" value="ECO:0007669"/>
    <property type="project" value="UniProtKB-SubCell"/>
</dbReference>
<evidence type="ECO:0000256" key="2">
    <source>
        <dbReference type="ARBA" id="ARBA00009773"/>
    </source>
</evidence>
<sequence length="477" mass="50077">MVCLTASKGADTPPNLAFRSFVHLPLSGGRGSSATSVTLSEVTELEERPRRDSAADAVHPIVRQTAEWAWRLLVILAAVIAMAMIVQRLATVVIPMAIALLAAALLAPLVDWMQRLGVPRWVGVFVSLVGSLGLVAGIMTFVIEQFVAGVPQLSDEFTDSVHRVQDWLINGPPHLSDDQIRNAGDTIVKAIQSNQDSLTSGALTTATVIGHILTGTFLTLFILIFFLYGGDQVWEFVTRIVPTQHRERVRLAGQLGFGSLVGFVRATVVVAAVDAIGIGAGLAILGVPLALPLASLVFISAFIPIIGAFLAGSIAVFIALVTKGLVTALIVLGIIIAVMQLESHVLQPLLLGRAVSIHPLAVVLAIAAGVVLGGIAGGLLAVPAVAVMNTAIRSLLAERPEETFGELQTAEHGLYSAEPDHPDPGRFDVAATLAEESARSRLALRGSDSASDRDGSRLTKNSDDNHHGGPDDPDSVG</sequence>
<evidence type="ECO:0000256" key="5">
    <source>
        <dbReference type="ARBA" id="ARBA00022692"/>
    </source>
</evidence>
<dbReference type="EMBL" id="VFPG01000001">
    <property type="protein sequence ID" value="TQM29800.1"/>
    <property type="molecule type" value="Genomic_DNA"/>
</dbReference>
<evidence type="ECO:0000256" key="8">
    <source>
        <dbReference type="SAM" id="MobiDB-lite"/>
    </source>
</evidence>
<dbReference type="Proteomes" id="UP000316331">
    <property type="component" value="Unassembled WGS sequence"/>
</dbReference>
<dbReference type="PANTHER" id="PTHR21716:SF53">
    <property type="entry name" value="PERMEASE PERM-RELATED"/>
    <property type="match status" value="1"/>
</dbReference>
<keyword evidence="11" id="KW-1185">Reference proteome</keyword>
<name>A0A543F7R6_9NOCA</name>
<keyword evidence="6 9" id="KW-1133">Transmembrane helix</keyword>
<protein>
    <submittedName>
        <fullName evidence="10">Putative PurR-regulated permease PerM</fullName>
    </submittedName>
</protein>
<evidence type="ECO:0000256" key="1">
    <source>
        <dbReference type="ARBA" id="ARBA00004651"/>
    </source>
</evidence>
<keyword evidence="3" id="KW-0813">Transport</keyword>
<evidence type="ECO:0000256" key="6">
    <source>
        <dbReference type="ARBA" id="ARBA00022989"/>
    </source>
</evidence>
<keyword evidence="4" id="KW-1003">Cell membrane</keyword>
<feature type="transmembrane region" description="Helical" evidence="9">
    <location>
        <begin position="278"/>
        <end position="303"/>
    </location>
</feature>
<evidence type="ECO:0000256" key="9">
    <source>
        <dbReference type="SAM" id="Phobius"/>
    </source>
</evidence>
<dbReference type="OrthoDB" id="9784366at2"/>
<feature type="transmembrane region" description="Helical" evidence="9">
    <location>
        <begin position="208"/>
        <end position="230"/>
    </location>
</feature>
<feature type="region of interest" description="Disordered" evidence="8">
    <location>
        <begin position="439"/>
        <end position="477"/>
    </location>
</feature>
<organism evidence="10 11">
    <name type="scientific">Nocardia bhagyanarayanae</name>
    <dbReference type="NCBI Taxonomy" id="1215925"/>
    <lineage>
        <taxon>Bacteria</taxon>
        <taxon>Bacillati</taxon>
        <taxon>Actinomycetota</taxon>
        <taxon>Actinomycetes</taxon>
        <taxon>Mycobacteriales</taxon>
        <taxon>Nocardiaceae</taxon>
        <taxon>Nocardia</taxon>
    </lineage>
</organism>
<feature type="transmembrane region" description="Helical" evidence="9">
    <location>
        <begin position="122"/>
        <end position="143"/>
    </location>
</feature>
<comment type="similarity">
    <text evidence="2">Belongs to the autoinducer-2 exporter (AI-2E) (TC 2.A.86) family.</text>
</comment>
<evidence type="ECO:0000313" key="10">
    <source>
        <dbReference type="EMBL" id="TQM29800.1"/>
    </source>
</evidence>
<dbReference type="AlphaFoldDB" id="A0A543F7R6"/>
<proteinExistence type="inferred from homology"/>
<feature type="transmembrane region" description="Helical" evidence="9">
    <location>
        <begin position="315"/>
        <end position="341"/>
    </location>
</feature>
<dbReference type="GO" id="GO:0055085">
    <property type="term" value="P:transmembrane transport"/>
    <property type="evidence" value="ECO:0007669"/>
    <property type="project" value="TreeGrafter"/>
</dbReference>
<comment type="caution">
    <text evidence="10">The sequence shown here is derived from an EMBL/GenBank/DDBJ whole genome shotgun (WGS) entry which is preliminary data.</text>
</comment>
<evidence type="ECO:0000256" key="3">
    <source>
        <dbReference type="ARBA" id="ARBA00022448"/>
    </source>
</evidence>
<dbReference type="InterPro" id="IPR002549">
    <property type="entry name" value="AI-2E-like"/>
</dbReference>
<keyword evidence="5 9" id="KW-0812">Transmembrane</keyword>
<dbReference type="PANTHER" id="PTHR21716">
    <property type="entry name" value="TRANSMEMBRANE PROTEIN"/>
    <property type="match status" value="1"/>
</dbReference>
<evidence type="ECO:0000256" key="4">
    <source>
        <dbReference type="ARBA" id="ARBA00022475"/>
    </source>
</evidence>
<dbReference type="Pfam" id="PF01594">
    <property type="entry name" value="AI-2E_transport"/>
    <property type="match status" value="1"/>
</dbReference>
<comment type="subcellular location">
    <subcellularLocation>
        <location evidence="1">Cell membrane</location>
        <topology evidence="1">Multi-pass membrane protein</topology>
    </subcellularLocation>
</comment>
<keyword evidence="7 9" id="KW-0472">Membrane</keyword>
<evidence type="ECO:0000313" key="11">
    <source>
        <dbReference type="Proteomes" id="UP000316331"/>
    </source>
</evidence>
<gene>
    <name evidence="10" type="ORF">FB390_1412</name>
</gene>